<dbReference type="EMBL" id="NIRI02000042">
    <property type="protein sequence ID" value="KAG5447441.1"/>
    <property type="molecule type" value="Genomic_DNA"/>
</dbReference>
<dbReference type="PANTHER" id="PTHR16515:SF35">
    <property type="entry name" value="FEZ FAMILY ZINC FINGER PROTEIN 2"/>
    <property type="match status" value="1"/>
</dbReference>
<keyword evidence="3" id="KW-0677">Repeat</keyword>
<dbReference type="FunFam" id="3.30.160.60:FF:000100">
    <property type="entry name" value="Zinc finger 45-like"/>
    <property type="match status" value="1"/>
</dbReference>
<evidence type="ECO:0000256" key="2">
    <source>
        <dbReference type="ARBA" id="ARBA00022723"/>
    </source>
</evidence>
<dbReference type="InterPro" id="IPR013087">
    <property type="entry name" value="Znf_C2H2_type"/>
</dbReference>
<dbReference type="PROSITE" id="PS50157">
    <property type="entry name" value="ZINC_FINGER_C2H2_2"/>
    <property type="match status" value="6"/>
</dbReference>
<feature type="domain" description="C2H2-type" evidence="10">
    <location>
        <begin position="115"/>
        <end position="142"/>
    </location>
</feature>
<proteinExistence type="predicted"/>
<evidence type="ECO:0000256" key="3">
    <source>
        <dbReference type="ARBA" id="ARBA00022737"/>
    </source>
</evidence>
<dbReference type="InParanoid" id="A0A3R7G6D4"/>
<evidence type="ECO:0000259" key="10">
    <source>
        <dbReference type="PROSITE" id="PS50157"/>
    </source>
</evidence>
<feature type="domain" description="C2H2-type" evidence="10">
    <location>
        <begin position="143"/>
        <end position="170"/>
    </location>
</feature>
<evidence type="ECO:0000256" key="4">
    <source>
        <dbReference type="ARBA" id="ARBA00022771"/>
    </source>
</evidence>
<dbReference type="STRING" id="79923.A0A3R7G6D4"/>
<dbReference type="FunFam" id="3.30.160.60:FF:000194">
    <property type="entry name" value="Fez family zinc finger protein 2"/>
    <property type="match status" value="1"/>
</dbReference>
<dbReference type="PROSITE" id="PS00028">
    <property type="entry name" value="ZINC_FINGER_C2H2_1"/>
    <property type="match status" value="6"/>
</dbReference>
<evidence type="ECO:0000256" key="9">
    <source>
        <dbReference type="ARBA" id="ARBA00023242"/>
    </source>
</evidence>
<dbReference type="Gene3D" id="3.30.160.60">
    <property type="entry name" value="Classic Zinc Finger"/>
    <property type="match status" value="6"/>
</dbReference>
<comment type="caution">
    <text evidence="11">The sequence shown here is derived from an EMBL/GenBank/DDBJ whole genome shotgun (WGS) entry which is preliminary data.</text>
</comment>
<keyword evidence="5" id="KW-0862">Zinc</keyword>
<keyword evidence="4" id="KW-0863">Zinc-finger</keyword>
<comment type="subcellular location">
    <subcellularLocation>
        <location evidence="1">Nucleus</location>
    </subcellularLocation>
</comment>
<protein>
    <recommendedName>
        <fullName evidence="10">C2H2-type domain-containing protein</fullName>
    </recommendedName>
</protein>
<evidence type="ECO:0000256" key="5">
    <source>
        <dbReference type="ARBA" id="ARBA00022833"/>
    </source>
</evidence>
<dbReference type="OrthoDB" id="5062908at2759"/>
<organism evidence="11 12">
    <name type="scientific">Clonorchis sinensis</name>
    <name type="common">Chinese liver fluke</name>
    <dbReference type="NCBI Taxonomy" id="79923"/>
    <lineage>
        <taxon>Eukaryota</taxon>
        <taxon>Metazoa</taxon>
        <taxon>Spiralia</taxon>
        <taxon>Lophotrochozoa</taxon>
        <taxon>Platyhelminthes</taxon>
        <taxon>Trematoda</taxon>
        <taxon>Digenea</taxon>
        <taxon>Opisthorchiida</taxon>
        <taxon>Opisthorchiata</taxon>
        <taxon>Opisthorchiidae</taxon>
        <taxon>Clonorchis</taxon>
    </lineage>
</organism>
<evidence type="ECO:0000256" key="7">
    <source>
        <dbReference type="ARBA" id="ARBA00023125"/>
    </source>
</evidence>
<reference evidence="11 12" key="1">
    <citation type="journal article" date="2018" name="Biotechnol. Adv.">
        <title>Improved genomic resources and new bioinformatic workflow for the carcinogenic parasite Clonorchis sinensis: Biotechnological implications.</title>
        <authorList>
            <person name="Wang D."/>
            <person name="Korhonen P.K."/>
            <person name="Gasser R.B."/>
            <person name="Young N.D."/>
        </authorList>
    </citation>
    <scope>NUCLEOTIDE SEQUENCE [LARGE SCALE GENOMIC DNA]</scope>
    <source>
        <strain evidence="11">Cs-k2</strain>
    </source>
</reference>
<dbReference type="AlphaFoldDB" id="A0A3R7G6D4"/>
<evidence type="ECO:0000313" key="11">
    <source>
        <dbReference type="EMBL" id="KAG5447441.1"/>
    </source>
</evidence>
<feature type="domain" description="C2H2-type" evidence="10">
    <location>
        <begin position="171"/>
        <end position="198"/>
    </location>
</feature>
<gene>
    <name evidence="11" type="ORF">CSKR_114130</name>
</gene>
<dbReference type="SUPFAM" id="SSF57667">
    <property type="entry name" value="beta-beta-alpha zinc fingers"/>
    <property type="match status" value="3"/>
</dbReference>
<keyword evidence="6" id="KW-0805">Transcription regulation</keyword>
<evidence type="ECO:0000256" key="8">
    <source>
        <dbReference type="ARBA" id="ARBA00023163"/>
    </source>
</evidence>
<dbReference type="FunFam" id="3.30.160.60:FF:000564">
    <property type="entry name" value="zinc finger protein 699"/>
    <property type="match status" value="1"/>
</dbReference>
<keyword evidence="2" id="KW-0479">Metal-binding</keyword>
<name>A0A3R7G6D4_CLOSI</name>
<dbReference type="InterPro" id="IPR036236">
    <property type="entry name" value="Znf_C2H2_sf"/>
</dbReference>
<dbReference type="GO" id="GO:0008270">
    <property type="term" value="F:zinc ion binding"/>
    <property type="evidence" value="ECO:0007669"/>
    <property type="project" value="UniProtKB-KW"/>
</dbReference>
<dbReference type="Pfam" id="PF00096">
    <property type="entry name" value="zf-C2H2"/>
    <property type="match status" value="5"/>
</dbReference>
<keyword evidence="12" id="KW-1185">Reference proteome</keyword>
<dbReference type="FunFam" id="3.30.160.60:FF:000164">
    <property type="entry name" value="Fez family zinc finger protein 2"/>
    <property type="match status" value="1"/>
</dbReference>
<dbReference type="InterPro" id="IPR050331">
    <property type="entry name" value="Zinc_finger"/>
</dbReference>
<dbReference type="GO" id="GO:0010468">
    <property type="term" value="P:regulation of gene expression"/>
    <property type="evidence" value="ECO:0007669"/>
    <property type="project" value="TreeGrafter"/>
</dbReference>
<dbReference type="PANTHER" id="PTHR16515">
    <property type="entry name" value="PR DOMAIN ZINC FINGER PROTEIN"/>
    <property type="match status" value="1"/>
</dbReference>
<keyword evidence="8" id="KW-0804">Transcription</keyword>
<sequence>MLQVDCLRHPDKTETIMSSSLGSFSIDQIISSGSPNAHSQPRECRGVPQDMLPAPAEKSITLGDPSMNRLRTARPIGDTSRLEVPEVQNPICPAIDGSSRSSREEEEASNAGRTYVCPECGKVFTAHYNLTRHMPIHTGARPFICKVCNKGFRQASTLCRHKIIHTSEKPHVCWTCGKAFNRSSTLNTHSRIHQGFKPFTCEICGKGFHQKGNYKNHKLTHSAEKQYKCHVCHKAFHQIYNLSFHMHTHQAQKPFLCQLCGKGFCRNFDLKKHVRKLHSDMDVIRGEKKSLISPGNSSSSLMEQVESGLVAQTHPLSPTLRSSAGSWKMPGDAVYEGLLRLGKLSSGLHSNSPCSTNVPYRLASTTNSNVHSLDVSREPYRHFQCSSGSTAPTSPSTTTTASAAYVNQPEAIRLLESFLISGPVHSLGVGWPNIHEIRNRFTTQPSQSILNSLLQQMNGFSPTVSPISSPTNCVRFNKPRTTHELRKPQTFIPNDSNMFSSEFPWSVSHPTIPFPVTHISRMTQPQNLPTPPSDFDQRPSQLHDNLNPRQLSGQLFDLVAFHSRLSSHSTARYPNLDLQASGFLF</sequence>
<dbReference type="Proteomes" id="UP000286415">
    <property type="component" value="Unassembled WGS sequence"/>
</dbReference>
<dbReference type="GO" id="GO:0005634">
    <property type="term" value="C:nucleus"/>
    <property type="evidence" value="ECO:0007669"/>
    <property type="project" value="UniProtKB-SubCell"/>
</dbReference>
<keyword evidence="9" id="KW-0539">Nucleus</keyword>
<dbReference type="SMART" id="SM00355">
    <property type="entry name" value="ZnF_C2H2"/>
    <property type="match status" value="6"/>
</dbReference>
<evidence type="ECO:0000256" key="1">
    <source>
        <dbReference type="ARBA" id="ARBA00004123"/>
    </source>
</evidence>
<evidence type="ECO:0000313" key="12">
    <source>
        <dbReference type="Proteomes" id="UP000286415"/>
    </source>
</evidence>
<reference evidence="11 12" key="2">
    <citation type="journal article" date="2021" name="Genomics">
        <title>High-quality reference genome for Clonorchis sinensis.</title>
        <authorList>
            <person name="Young N.D."/>
            <person name="Stroehlein A.J."/>
            <person name="Kinkar L."/>
            <person name="Wang T."/>
            <person name="Sohn W.M."/>
            <person name="Chang B.C.H."/>
            <person name="Kaur P."/>
            <person name="Weisz D."/>
            <person name="Dudchenko O."/>
            <person name="Aiden E.L."/>
            <person name="Korhonen P.K."/>
            <person name="Gasser R.B."/>
        </authorList>
    </citation>
    <scope>NUCLEOTIDE SEQUENCE [LARGE SCALE GENOMIC DNA]</scope>
    <source>
        <strain evidence="11">Cs-k2</strain>
    </source>
</reference>
<dbReference type="Pfam" id="PF13912">
    <property type="entry name" value="zf-C2H2_6"/>
    <property type="match status" value="1"/>
</dbReference>
<feature type="domain" description="C2H2-type" evidence="10">
    <location>
        <begin position="255"/>
        <end position="283"/>
    </location>
</feature>
<dbReference type="GO" id="GO:0003677">
    <property type="term" value="F:DNA binding"/>
    <property type="evidence" value="ECO:0007669"/>
    <property type="project" value="UniProtKB-KW"/>
</dbReference>
<feature type="domain" description="C2H2-type" evidence="10">
    <location>
        <begin position="227"/>
        <end position="254"/>
    </location>
</feature>
<dbReference type="FunFam" id="3.30.160.60:FF:000227">
    <property type="entry name" value="fez family zinc finger protein 1"/>
    <property type="match status" value="1"/>
</dbReference>
<dbReference type="FunFam" id="3.30.160.60:FF:000251">
    <property type="entry name" value="FEZ family zinc finger 2"/>
    <property type="match status" value="1"/>
</dbReference>
<accession>A0A3R7G6D4</accession>
<keyword evidence="7" id="KW-0238">DNA-binding</keyword>
<feature type="domain" description="C2H2-type" evidence="10">
    <location>
        <begin position="199"/>
        <end position="226"/>
    </location>
</feature>
<evidence type="ECO:0000256" key="6">
    <source>
        <dbReference type="ARBA" id="ARBA00023015"/>
    </source>
</evidence>